<keyword evidence="1" id="KW-0808">Transferase</keyword>
<comment type="caution">
    <text evidence="1">The sequence shown here is derived from an EMBL/GenBank/DDBJ whole genome shotgun (WGS) entry which is preliminary data.</text>
</comment>
<sequence>MKKILVLTESIEVNDSSGSKANVALIKNLIKLKHSLKVYHLDRSRSKIEGVETFAIKRYKTSFYYWLVRFNTLFSKHGLNFNAFIEKKYGFSFSHFEDVERFKKALAKEDPEKYDIVFTLSKASSFRPHKTVLESPKWHFKWYAYVHDPYPMHAYPRPYDWVEPGHQKKRKFFIEVSKKAHKLMYPSLYLAEWMESYYGKLIEKRLLIPHQIDHSIQMGTKNRFFDALQFIILHAGNLMSARKPQALVEAYKQLLENYPKLKSHSHLVFIGEESSFHSYFREQQKQLPQLKLSKGSIPFEEVLKLQADASVNVILEAKGPISPFLPGKFPHCVMAEKPILLLGPYYSESRRLLGMENYPFWAEIDDQEKIYLTLEKLYLNWKSKQFTFKYEHVQNYLGLDHLRKVI</sequence>
<protein>
    <submittedName>
        <fullName evidence="1">Glycosyltransferase family 4 protein</fullName>
    </submittedName>
</protein>
<proteinExistence type="predicted"/>
<gene>
    <name evidence="1" type="ORF">G3567_07255</name>
</gene>
<evidence type="ECO:0000313" key="2">
    <source>
        <dbReference type="Proteomes" id="UP000478505"/>
    </source>
</evidence>
<dbReference type="EMBL" id="JAAIKD010000003">
    <property type="protein sequence ID" value="NEV93942.1"/>
    <property type="molecule type" value="Genomic_DNA"/>
</dbReference>
<reference evidence="1 2" key="1">
    <citation type="submission" date="2020-02" db="EMBL/GenBank/DDBJ databases">
        <title>Flavobacteriaceae Psychroflexus bacterium YR1-1, complete genome.</title>
        <authorList>
            <person name="Li Y."/>
            <person name="Wu S."/>
        </authorList>
    </citation>
    <scope>NUCLEOTIDE SEQUENCE [LARGE SCALE GENOMIC DNA]</scope>
    <source>
        <strain evidence="1 2">YR1-1</strain>
    </source>
</reference>
<dbReference type="RefSeq" id="WP_164004657.1">
    <property type="nucleotide sequence ID" value="NZ_JAAIKD010000003.1"/>
</dbReference>
<dbReference type="SUPFAM" id="SSF53756">
    <property type="entry name" value="UDP-Glycosyltransferase/glycogen phosphorylase"/>
    <property type="match status" value="1"/>
</dbReference>
<dbReference type="GO" id="GO:0016740">
    <property type="term" value="F:transferase activity"/>
    <property type="evidence" value="ECO:0007669"/>
    <property type="project" value="UniProtKB-KW"/>
</dbReference>
<dbReference type="Proteomes" id="UP000478505">
    <property type="component" value="Unassembled WGS sequence"/>
</dbReference>
<accession>A0A6B3R141</accession>
<evidence type="ECO:0000313" key="1">
    <source>
        <dbReference type="EMBL" id="NEV93942.1"/>
    </source>
</evidence>
<keyword evidence="2" id="KW-1185">Reference proteome</keyword>
<dbReference type="Gene3D" id="3.40.50.2000">
    <property type="entry name" value="Glycogen Phosphorylase B"/>
    <property type="match status" value="1"/>
</dbReference>
<name>A0A6B3R141_9FLAO</name>
<organism evidence="1 2">
    <name type="scientific">Psychroflexus aurantiacus</name>
    <dbReference type="NCBI Taxonomy" id="2709310"/>
    <lineage>
        <taxon>Bacteria</taxon>
        <taxon>Pseudomonadati</taxon>
        <taxon>Bacteroidota</taxon>
        <taxon>Flavobacteriia</taxon>
        <taxon>Flavobacteriales</taxon>
        <taxon>Flavobacteriaceae</taxon>
        <taxon>Psychroflexus</taxon>
    </lineage>
</organism>
<dbReference type="AlphaFoldDB" id="A0A6B3R141"/>